<evidence type="ECO:0000313" key="4">
    <source>
        <dbReference type="EMBL" id="GAP04816.1"/>
    </source>
</evidence>
<protein>
    <submittedName>
        <fullName evidence="4">LtrC protein</fullName>
    </submittedName>
</protein>
<dbReference type="STRING" id="709323.GCA_001047135_01380"/>
<dbReference type="EMBL" id="DF968086">
    <property type="protein sequence ID" value="GAP04816.1"/>
    <property type="molecule type" value="Genomic_DNA"/>
</dbReference>
<feature type="domain" description="Polyvalent protein metallopeptidase" evidence="3">
    <location>
        <begin position="163"/>
        <end position="259"/>
    </location>
</feature>
<proteinExistence type="predicted"/>
<dbReference type="RefSeq" id="WP_059394162.1">
    <property type="nucleotide sequence ID" value="NZ_DF968086.1"/>
</dbReference>
<dbReference type="Proteomes" id="UP000064514">
    <property type="component" value="Unassembled WGS sequence"/>
</dbReference>
<dbReference type="Pfam" id="PF08401">
    <property type="entry name" value="ArdcN"/>
    <property type="match status" value="1"/>
</dbReference>
<gene>
    <name evidence="4" type="primary">ltrC</name>
    <name evidence="4" type="ORF">FTRO_0090170</name>
</gene>
<dbReference type="InterPro" id="IPR013610">
    <property type="entry name" value="ArdC_N"/>
</dbReference>
<reference evidence="4" key="1">
    <citation type="journal article" date="2015" name="BMC Genomics">
        <title>Comparative genomics of Fructobacillus spp. and Leuconostoc spp. reveals niche-specific evolution of Fructobacillus spp.</title>
        <authorList>
            <person name="Endo A."/>
            <person name="Tanizawa Y."/>
            <person name="Tanaka N."/>
            <person name="Maeno S."/>
            <person name="Kumar H."/>
            <person name="Shiwa Y."/>
            <person name="Okada S."/>
            <person name="Yoshikawa H."/>
            <person name="Dicks L."/>
            <person name="Nakagawa J."/>
            <person name="Arita M."/>
        </authorList>
    </citation>
    <scope>NUCLEOTIDE SEQUENCE [LARGE SCALE GENOMIC DNA]</scope>
    <source>
        <strain evidence="4">F214-1</strain>
    </source>
</reference>
<name>A0A3F3H367_9LACO</name>
<feature type="compositionally biased region" description="Basic and acidic residues" evidence="1">
    <location>
        <begin position="321"/>
        <end position="336"/>
    </location>
</feature>
<dbReference type="Pfam" id="PF18818">
    <property type="entry name" value="MPTase-PolyVal"/>
    <property type="match status" value="1"/>
</dbReference>
<accession>A0A3F3H367</accession>
<dbReference type="InterPro" id="IPR041459">
    <property type="entry name" value="MPTase-PolyVal"/>
</dbReference>
<evidence type="ECO:0000259" key="2">
    <source>
        <dbReference type="Pfam" id="PF08401"/>
    </source>
</evidence>
<dbReference type="Gene3D" id="1.10.10.2910">
    <property type="match status" value="1"/>
</dbReference>
<feature type="region of interest" description="Disordered" evidence="1">
    <location>
        <begin position="302"/>
        <end position="344"/>
    </location>
</feature>
<dbReference type="AlphaFoldDB" id="A0A3F3H367"/>
<organism evidence="4">
    <name type="scientific">Fructobacillus tropaeoli</name>
    <dbReference type="NCBI Taxonomy" id="709323"/>
    <lineage>
        <taxon>Bacteria</taxon>
        <taxon>Bacillati</taxon>
        <taxon>Bacillota</taxon>
        <taxon>Bacilli</taxon>
        <taxon>Lactobacillales</taxon>
        <taxon>Lactobacillaceae</taxon>
        <taxon>Fructobacillus</taxon>
    </lineage>
</organism>
<dbReference type="GO" id="GO:0003697">
    <property type="term" value="F:single-stranded DNA binding"/>
    <property type="evidence" value="ECO:0007669"/>
    <property type="project" value="InterPro"/>
</dbReference>
<sequence length="344" mass="39479">MPEEKSLQTLIKEEDTKGVSAHIKAGMADYLKSDQFAAFLRFSNRFPNYSSRNRLLIHRQNPDATHVASFKRWKEMDNPVKKGAKSIRVWAPVQYWVKDKNGKVKLDENGEKIVRKAFRLVPVFDQTQVQYPEKIISPVKDLEGDLDKGKSSFESIMKALDEETDAKITIGQTERPEVKGFYQPANNLIVLRAGMGEKQTIKTAIHEIAHSKLHKNDQNRYGSQDYAKNEFEAESIAYMVSDKLGIDSSDYSFGYLKNWQPNEENLQALSDSFETITAVASEMIDDIDNRIEKFQVESVQHFSPLNRVRNRGKQTNSNTKNQEKSSQSKRENDPTRSKRKGPQR</sequence>
<feature type="domain" description="N-terminal" evidence="2">
    <location>
        <begin position="13"/>
        <end position="114"/>
    </location>
</feature>
<evidence type="ECO:0000259" key="3">
    <source>
        <dbReference type="Pfam" id="PF18818"/>
    </source>
</evidence>
<evidence type="ECO:0000256" key="1">
    <source>
        <dbReference type="SAM" id="MobiDB-lite"/>
    </source>
</evidence>